<dbReference type="InterPro" id="IPR001660">
    <property type="entry name" value="SAM"/>
</dbReference>
<evidence type="ECO:0000259" key="3">
    <source>
        <dbReference type="PROSITE" id="PS50105"/>
    </source>
</evidence>
<dbReference type="AlphaFoldDB" id="A0ABD3AXP4"/>
<evidence type="ECO:0000256" key="2">
    <source>
        <dbReference type="SAM" id="MobiDB-lite"/>
    </source>
</evidence>
<organism evidence="4 5">
    <name type="scientific">Cinchona calisaya</name>
    <dbReference type="NCBI Taxonomy" id="153742"/>
    <lineage>
        <taxon>Eukaryota</taxon>
        <taxon>Viridiplantae</taxon>
        <taxon>Streptophyta</taxon>
        <taxon>Embryophyta</taxon>
        <taxon>Tracheophyta</taxon>
        <taxon>Spermatophyta</taxon>
        <taxon>Magnoliopsida</taxon>
        <taxon>eudicotyledons</taxon>
        <taxon>Gunneridae</taxon>
        <taxon>Pentapetalae</taxon>
        <taxon>asterids</taxon>
        <taxon>lamiids</taxon>
        <taxon>Gentianales</taxon>
        <taxon>Rubiaceae</taxon>
        <taxon>Cinchonoideae</taxon>
        <taxon>Cinchoneae</taxon>
        <taxon>Cinchona</taxon>
    </lineage>
</organism>
<keyword evidence="5" id="KW-1185">Reference proteome</keyword>
<feature type="domain" description="SAM" evidence="3">
    <location>
        <begin position="252"/>
        <end position="304"/>
    </location>
</feature>
<reference evidence="4 5" key="1">
    <citation type="submission" date="2024-11" db="EMBL/GenBank/DDBJ databases">
        <title>A near-complete genome assembly of Cinchona calisaya.</title>
        <authorList>
            <person name="Lian D.C."/>
            <person name="Zhao X.W."/>
            <person name="Wei L."/>
        </authorList>
    </citation>
    <scope>NUCLEOTIDE SEQUENCE [LARGE SCALE GENOMIC DNA]</scope>
    <source>
        <tissue evidence="4">Nenye</tissue>
    </source>
</reference>
<evidence type="ECO:0000256" key="1">
    <source>
        <dbReference type="ARBA" id="ARBA00022737"/>
    </source>
</evidence>
<evidence type="ECO:0000313" key="5">
    <source>
        <dbReference type="Proteomes" id="UP001630127"/>
    </source>
</evidence>
<dbReference type="EMBL" id="JBJUIK010000002">
    <property type="protein sequence ID" value="KAL3535989.1"/>
    <property type="molecule type" value="Genomic_DNA"/>
</dbReference>
<dbReference type="InterPro" id="IPR013761">
    <property type="entry name" value="SAM/pointed_sf"/>
</dbReference>
<dbReference type="PANTHER" id="PTHR10627">
    <property type="entry name" value="SCP160"/>
    <property type="match status" value="1"/>
</dbReference>
<sequence length="304" mass="34041">MKYPSSKPGIEEYVHAKTSRNSLSRFKSVAFSSLGSAFSYEGWERDIISPQMNFLQFVYSVLPMAKQKQQKLVPVPATAGKKKRLSPREVGFLSADDWVVVKKQKITILIPPLPVTEQFTVLNAEESQSQVSLRETMNTHSECSDKTYSQKHSVSQGKKSWSLDPQSAIPTGKIAHPPQSTLLFPKLSNPRCSISYENPQISNIRGRKSADLFSAVKVIRKPALVFGDGMPLLNQRMRDINIEKKLLRAGGLSSWLVSLGLERFVKIFQQKNVNKFQLANLTMKKLKDMGADAVGPPEKADARY</sequence>
<dbReference type="CDD" id="cd09487">
    <property type="entry name" value="SAM_superfamily"/>
    <property type="match status" value="1"/>
</dbReference>
<name>A0ABD3AXP4_9GENT</name>
<dbReference type="Pfam" id="PF07647">
    <property type="entry name" value="SAM_2"/>
    <property type="match status" value="1"/>
</dbReference>
<evidence type="ECO:0000313" key="4">
    <source>
        <dbReference type="EMBL" id="KAL3535989.1"/>
    </source>
</evidence>
<accession>A0ABD3AXP4</accession>
<keyword evidence="1" id="KW-0677">Repeat</keyword>
<proteinExistence type="predicted"/>
<dbReference type="PROSITE" id="PS50105">
    <property type="entry name" value="SAM_DOMAIN"/>
    <property type="match status" value="1"/>
</dbReference>
<dbReference type="PANTHER" id="PTHR10627:SF68">
    <property type="entry name" value="F26K24.15 PROTEIN-RELATED"/>
    <property type="match status" value="1"/>
</dbReference>
<feature type="region of interest" description="Disordered" evidence="2">
    <location>
        <begin position="141"/>
        <end position="164"/>
    </location>
</feature>
<dbReference type="SUPFAM" id="SSF47769">
    <property type="entry name" value="SAM/Pointed domain"/>
    <property type="match status" value="1"/>
</dbReference>
<gene>
    <name evidence="4" type="ORF">ACH5RR_004450</name>
</gene>
<comment type="caution">
    <text evidence="4">The sequence shown here is derived from an EMBL/GenBank/DDBJ whole genome shotgun (WGS) entry which is preliminary data.</text>
</comment>
<dbReference type="Gene3D" id="1.10.150.50">
    <property type="entry name" value="Transcription Factor, Ets-1"/>
    <property type="match status" value="1"/>
</dbReference>
<dbReference type="Proteomes" id="UP001630127">
    <property type="component" value="Unassembled WGS sequence"/>
</dbReference>
<protein>
    <recommendedName>
        <fullName evidence="3">SAM domain-containing protein</fullName>
    </recommendedName>
</protein>